<evidence type="ECO:0000256" key="1">
    <source>
        <dbReference type="ARBA" id="ARBA00006328"/>
    </source>
</evidence>
<dbReference type="GO" id="GO:0005634">
    <property type="term" value="C:nucleus"/>
    <property type="evidence" value="ECO:0007669"/>
    <property type="project" value="TreeGrafter"/>
</dbReference>
<dbReference type="Gene3D" id="3.90.25.10">
    <property type="entry name" value="UDP-galactose 4-epimerase, domain 1"/>
    <property type="match status" value="1"/>
</dbReference>
<comment type="similarity">
    <text evidence="1">Belongs to the NmrA-type oxidoreductase family.</text>
</comment>
<sequence>MTFPSFSKVFIIGGTGAQGLPIVRSLVEDGKYTCRILTRDTSSERARSLQALGPNVELFEGSFTNESDLRTGYSGCDAAFVNIDGFNTGEKAEMFWAIRCYELAIEDGGIRFFVYGNLDYTYKKSGFKPEFRAGHYDGKGRIGEWILFQAADAAKKSSKAMGAALFTTGPYIEMVAAWGTPMTPSIEKNEHGEDAVTWKVPLTKEGAVAHVALDDCGPYVRWLFDHPEKANGMDLEVAVEHIQYADLARAFTKVTGRPAQFVDVDFETYWEENPLGTRADMPAGYSADITDPGTMSIKTNFTGFWHIWRNSGGNKGVIQRNYALLDEIHPKRIRTAEEWLRIEDEKGRKAGLGSLWDRVQPQNLKPILKLHEDGFKSPVAHI</sequence>
<dbReference type="GeneID" id="54579370"/>
<dbReference type="RefSeq" id="XP_033680703.1">
    <property type="nucleotide sequence ID" value="XM_033826040.1"/>
</dbReference>
<keyword evidence="2" id="KW-0521">NADP</keyword>
<dbReference type="Gene3D" id="3.40.50.720">
    <property type="entry name" value="NAD(P)-binding Rossmann-like Domain"/>
    <property type="match status" value="1"/>
</dbReference>
<organism evidence="4 5">
    <name type="scientific">Trematosphaeria pertusa</name>
    <dbReference type="NCBI Taxonomy" id="390896"/>
    <lineage>
        <taxon>Eukaryota</taxon>
        <taxon>Fungi</taxon>
        <taxon>Dikarya</taxon>
        <taxon>Ascomycota</taxon>
        <taxon>Pezizomycotina</taxon>
        <taxon>Dothideomycetes</taxon>
        <taxon>Pleosporomycetidae</taxon>
        <taxon>Pleosporales</taxon>
        <taxon>Massarineae</taxon>
        <taxon>Trematosphaeriaceae</taxon>
        <taxon>Trematosphaeria</taxon>
    </lineage>
</organism>
<dbReference type="AlphaFoldDB" id="A0A6A6I642"/>
<dbReference type="PANTHER" id="PTHR42748">
    <property type="entry name" value="NITROGEN METABOLITE REPRESSION PROTEIN NMRA FAMILY MEMBER"/>
    <property type="match status" value="1"/>
</dbReference>
<protein>
    <submittedName>
        <fullName evidence="4">NAD(P)-binding protein</fullName>
    </submittedName>
</protein>
<evidence type="ECO:0000256" key="2">
    <source>
        <dbReference type="ARBA" id="ARBA00022857"/>
    </source>
</evidence>
<reference evidence="4" key="1">
    <citation type="journal article" date="2020" name="Stud. Mycol.">
        <title>101 Dothideomycetes genomes: a test case for predicting lifestyles and emergence of pathogens.</title>
        <authorList>
            <person name="Haridas S."/>
            <person name="Albert R."/>
            <person name="Binder M."/>
            <person name="Bloem J."/>
            <person name="Labutti K."/>
            <person name="Salamov A."/>
            <person name="Andreopoulos B."/>
            <person name="Baker S."/>
            <person name="Barry K."/>
            <person name="Bills G."/>
            <person name="Bluhm B."/>
            <person name="Cannon C."/>
            <person name="Castanera R."/>
            <person name="Culley D."/>
            <person name="Daum C."/>
            <person name="Ezra D."/>
            <person name="Gonzalez J."/>
            <person name="Henrissat B."/>
            <person name="Kuo A."/>
            <person name="Liang C."/>
            <person name="Lipzen A."/>
            <person name="Lutzoni F."/>
            <person name="Magnuson J."/>
            <person name="Mondo S."/>
            <person name="Nolan M."/>
            <person name="Ohm R."/>
            <person name="Pangilinan J."/>
            <person name="Park H.-J."/>
            <person name="Ramirez L."/>
            <person name="Alfaro M."/>
            <person name="Sun H."/>
            <person name="Tritt A."/>
            <person name="Yoshinaga Y."/>
            <person name="Zwiers L.-H."/>
            <person name="Turgeon B."/>
            <person name="Goodwin S."/>
            <person name="Spatafora J."/>
            <person name="Crous P."/>
            <person name="Grigoriev I."/>
        </authorList>
    </citation>
    <scope>NUCLEOTIDE SEQUENCE</scope>
    <source>
        <strain evidence="4">CBS 122368</strain>
    </source>
</reference>
<dbReference type="EMBL" id="ML987200">
    <property type="protein sequence ID" value="KAF2245699.1"/>
    <property type="molecule type" value="Genomic_DNA"/>
</dbReference>
<evidence type="ECO:0000313" key="5">
    <source>
        <dbReference type="Proteomes" id="UP000800094"/>
    </source>
</evidence>
<evidence type="ECO:0000259" key="3">
    <source>
        <dbReference type="Pfam" id="PF05368"/>
    </source>
</evidence>
<dbReference type="InterPro" id="IPR008030">
    <property type="entry name" value="NmrA-like"/>
</dbReference>
<dbReference type="InterPro" id="IPR036291">
    <property type="entry name" value="NAD(P)-bd_dom_sf"/>
</dbReference>
<evidence type="ECO:0000313" key="4">
    <source>
        <dbReference type="EMBL" id="KAF2245699.1"/>
    </source>
</evidence>
<name>A0A6A6I642_9PLEO</name>
<dbReference type="Proteomes" id="UP000800094">
    <property type="component" value="Unassembled WGS sequence"/>
</dbReference>
<keyword evidence="5" id="KW-1185">Reference proteome</keyword>
<accession>A0A6A6I642</accession>
<dbReference type="OrthoDB" id="300709at2759"/>
<dbReference type="Pfam" id="PF05368">
    <property type="entry name" value="NmrA"/>
    <property type="match status" value="1"/>
</dbReference>
<dbReference type="SUPFAM" id="SSF51735">
    <property type="entry name" value="NAD(P)-binding Rossmann-fold domains"/>
    <property type="match status" value="1"/>
</dbReference>
<gene>
    <name evidence="4" type="ORF">BU26DRAFT_490002</name>
</gene>
<proteinExistence type="inferred from homology"/>
<feature type="domain" description="NmrA-like" evidence="3">
    <location>
        <begin position="7"/>
        <end position="283"/>
    </location>
</feature>
<dbReference type="PANTHER" id="PTHR42748:SF14">
    <property type="entry name" value="SNOAL-LIKE DOMAIN-CONTAINING PROTEIN"/>
    <property type="match status" value="1"/>
</dbReference>
<dbReference type="InterPro" id="IPR051164">
    <property type="entry name" value="NmrA-like_oxidored"/>
</dbReference>